<evidence type="ECO:0000313" key="1">
    <source>
        <dbReference type="EMBL" id="CAJ0567429.1"/>
    </source>
</evidence>
<proteinExistence type="predicted"/>
<dbReference type="SUPFAM" id="SSF53474">
    <property type="entry name" value="alpha/beta-Hydrolases"/>
    <property type="match status" value="1"/>
</dbReference>
<comment type="caution">
    <text evidence="1">The sequence shown here is derived from an EMBL/GenBank/DDBJ whole genome shotgun (WGS) entry which is preliminary data.</text>
</comment>
<dbReference type="Proteomes" id="UP001177023">
    <property type="component" value="Unassembled WGS sequence"/>
</dbReference>
<accession>A0AA36FU93</accession>
<dbReference type="AlphaFoldDB" id="A0AA36FU93"/>
<name>A0AA36FU93_9BILA</name>
<dbReference type="InterPro" id="IPR029058">
    <property type="entry name" value="AB_hydrolase_fold"/>
</dbReference>
<dbReference type="EMBL" id="CATQJA010001493">
    <property type="protein sequence ID" value="CAJ0567429.1"/>
    <property type="molecule type" value="Genomic_DNA"/>
</dbReference>
<reference evidence="1" key="1">
    <citation type="submission" date="2023-06" db="EMBL/GenBank/DDBJ databases">
        <authorList>
            <person name="Delattre M."/>
        </authorList>
    </citation>
    <scope>NUCLEOTIDE SEQUENCE</scope>
    <source>
        <strain evidence="1">AF72</strain>
    </source>
</reference>
<keyword evidence="2" id="KW-1185">Reference proteome</keyword>
<organism evidence="1 2">
    <name type="scientific">Mesorhabditis spiculigera</name>
    <dbReference type="NCBI Taxonomy" id="96644"/>
    <lineage>
        <taxon>Eukaryota</taxon>
        <taxon>Metazoa</taxon>
        <taxon>Ecdysozoa</taxon>
        <taxon>Nematoda</taxon>
        <taxon>Chromadorea</taxon>
        <taxon>Rhabditida</taxon>
        <taxon>Rhabditina</taxon>
        <taxon>Rhabditomorpha</taxon>
        <taxon>Rhabditoidea</taxon>
        <taxon>Rhabditidae</taxon>
        <taxon>Mesorhabditinae</taxon>
        <taxon>Mesorhabditis</taxon>
    </lineage>
</organism>
<evidence type="ECO:0000313" key="2">
    <source>
        <dbReference type="Proteomes" id="UP001177023"/>
    </source>
</evidence>
<sequence length="134" mass="15748">MQLCNFTQADWDGKQWDKLKTCFATMNPDKWRNMDAVFDDVSTSFGARAADVWNVITKSYLKAGATDNDSVSWFRNSTTFFTAASFTQFIVKETELWRERGNPQVYVYQQTYASKLSHWGQRQYRRTAFGWLYT</sequence>
<feature type="non-terminal residue" evidence="1">
    <location>
        <position position="134"/>
    </location>
</feature>
<gene>
    <name evidence="1" type="ORF">MSPICULIGERA_LOCUS5982</name>
</gene>
<protein>
    <submittedName>
        <fullName evidence="1">Uncharacterized protein</fullName>
    </submittedName>
</protein>